<proteinExistence type="predicted"/>
<organism evidence="1">
    <name type="scientific">Arundo donax</name>
    <name type="common">Giant reed</name>
    <name type="synonym">Donax arundinaceus</name>
    <dbReference type="NCBI Taxonomy" id="35708"/>
    <lineage>
        <taxon>Eukaryota</taxon>
        <taxon>Viridiplantae</taxon>
        <taxon>Streptophyta</taxon>
        <taxon>Embryophyta</taxon>
        <taxon>Tracheophyta</taxon>
        <taxon>Spermatophyta</taxon>
        <taxon>Magnoliopsida</taxon>
        <taxon>Liliopsida</taxon>
        <taxon>Poales</taxon>
        <taxon>Poaceae</taxon>
        <taxon>PACMAD clade</taxon>
        <taxon>Arundinoideae</taxon>
        <taxon>Arundineae</taxon>
        <taxon>Arundo</taxon>
    </lineage>
</organism>
<dbReference type="EMBL" id="GBRH01212419">
    <property type="protein sequence ID" value="JAD85476.1"/>
    <property type="molecule type" value="Transcribed_RNA"/>
</dbReference>
<protein>
    <submittedName>
        <fullName evidence="1">Uncharacterized protein</fullName>
    </submittedName>
</protein>
<evidence type="ECO:0000313" key="1">
    <source>
        <dbReference type="EMBL" id="JAD85476.1"/>
    </source>
</evidence>
<reference evidence="1" key="1">
    <citation type="submission" date="2014-09" db="EMBL/GenBank/DDBJ databases">
        <authorList>
            <person name="Magalhaes I.L.F."/>
            <person name="Oliveira U."/>
            <person name="Santos F.R."/>
            <person name="Vidigal T.H.D.A."/>
            <person name="Brescovit A.D."/>
            <person name="Santos A.J."/>
        </authorList>
    </citation>
    <scope>NUCLEOTIDE SEQUENCE</scope>
    <source>
        <tissue evidence="1">Shoot tissue taken approximately 20 cm above the soil surface</tissue>
    </source>
</reference>
<name>A0A0A9DCD9_ARUDO</name>
<reference evidence="1" key="2">
    <citation type="journal article" date="2015" name="Data Brief">
        <title>Shoot transcriptome of the giant reed, Arundo donax.</title>
        <authorList>
            <person name="Barrero R.A."/>
            <person name="Guerrero F.D."/>
            <person name="Moolhuijzen P."/>
            <person name="Goolsby J.A."/>
            <person name="Tidwell J."/>
            <person name="Bellgard S.E."/>
            <person name="Bellgard M.I."/>
        </authorList>
    </citation>
    <scope>NUCLEOTIDE SEQUENCE</scope>
    <source>
        <tissue evidence="1">Shoot tissue taken approximately 20 cm above the soil surface</tissue>
    </source>
</reference>
<sequence>MAKPPTMHLVPHEFLITSSYDCPSTLYQMQKSQLFVVEMYEYSLS</sequence>
<accession>A0A0A9DCD9</accession>
<dbReference type="AlphaFoldDB" id="A0A0A9DCD9"/>